<protein>
    <submittedName>
        <fullName evidence="2">BON domain-containing protein</fullName>
    </submittedName>
</protein>
<organism evidence="2">
    <name type="scientific">Oscillatoriales cyanobacterium SpSt-418</name>
    <dbReference type="NCBI Taxonomy" id="2282169"/>
    <lineage>
        <taxon>Bacteria</taxon>
        <taxon>Bacillati</taxon>
        <taxon>Cyanobacteriota</taxon>
        <taxon>Cyanophyceae</taxon>
        <taxon>Oscillatoriophycideae</taxon>
        <taxon>Oscillatoriales</taxon>
    </lineage>
</organism>
<accession>A0A7C3KDF8</accession>
<dbReference type="Pfam" id="PF04972">
    <property type="entry name" value="BON"/>
    <property type="match status" value="1"/>
</dbReference>
<dbReference type="AlphaFoldDB" id="A0A7C3KDF8"/>
<evidence type="ECO:0000313" key="2">
    <source>
        <dbReference type="EMBL" id="HFM98369.1"/>
    </source>
</evidence>
<evidence type="ECO:0000259" key="1">
    <source>
        <dbReference type="PROSITE" id="PS50914"/>
    </source>
</evidence>
<comment type="caution">
    <text evidence="2">The sequence shown here is derived from an EMBL/GenBank/DDBJ whole genome shotgun (WGS) entry which is preliminary data.</text>
</comment>
<feature type="domain" description="BON" evidence="1">
    <location>
        <begin position="53"/>
        <end position="124"/>
    </location>
</feature>
<sequence>MGWLQKLFGQKKPDNASVNPTPQVADSTLAAAEGLTENAPIPPERVGLSGEYDQSGLAKRVCLAFDENSELAPYSEDTVWVAQTGGTVVLKGKVPSQDVLNKMVNVASSVSGATSVNTDQVTVG</sequence>
<dbReference type="InterPro" id="IPR007055">
    <property type="entry name" value="BON_dom"/>
</dbReference>
<dbReference type="EMBL" id="DSRU01000166">
    <property type="protein sequence ID" value="HFM98369.1"/>
    <property type="molecule type" value="Genomic_DNA"/>
</dbReference>
<gene>
    <name evidence="2" type="ORF">ENR64_11550</name>
</gene>
<dbReference type="PROSITE" id="PS50914">
    <property type="entry name" value="BON"/>
    <property type="match status" value="1"/>
</dbReference>
<dbReference type="Gene3D" id="3.30.1340.30">
    <property type="match status" value="1"/>
</dbReference>
<proteinExistence type="predicted"/>
<reference evidence="2" key="1">
    <citation type="journal article" date="2020" name="mSystems">
        <title>Genome- and Community-Level Interaction Insights into Carbon Utilization and Element Cycling Functions of Hydrothermarchaeota in Hydrothermal Sediment.</title>
        <authorList>
            <person name="Zhou Z."/>
            <person name="Liu Y."/>
            <person name="Xu W."/>
            <person name="Pan J."/>
            <person name="Luo Z.H."/>
            <person name="Li M."/>
        </authorList>
    </citation>
    <scope>NUCLEOTIDE SEQUENCE [LARGE SCALE GENOMIC DNA]</scope>
    <source>
        <strain evidence="2">SpSt-418</strain>
    </source>
</reference>
<name>A0A7C3KDF8_9CYAN</name>